<protein>
    <submittedName>
        <fullName evidence="1">Uncharacterized protein</fullName>
    </submittedName>
</protein>
<organism evidence="1 2">
    <name type="scientific">Araneus ventricosus</name>
    <name type="common">Orbweaver spider</name>
    <name type="synonym">Epeira ventricosa</name>
    <dbReference type="NCBI Taxonomy" id="182803"/>
    <lineage>
        <taxon>Eukaryota</taxon>
        <taxon>Metazoa</taxon>
        <taxon>Ecdysozoa</taxon>
        <taxon>Arthropoda</taxon>
        <taxon>Chelicerata</taxon>
        <taxon>Arachnida</taxon>
        <taxon>Araneae</taxon>
        <taxon>Araneomorphae</taxon>
        <taxon>Entelegynae</taxon>
        <taxon>Araneoidea</taxon>
        <taxon>Araneidae</taxon>
        <taxon>Araneus</taxon>
    </lineage>
</organism>
<name>A0A4Y2F756_ARAVE</name>
<gene>
    <name evidence="1" type="ORF">AVEN_228080_1</name>
</gene>
<dbReference type="Proteomes" id="UP000499080">
    <property type="component" value="Unassembled WGS sequence"/>
</dbReference>
<sequence>MNWKWWNCYEFKTPSTDSNLGPRFEGSGETKDLPTLGPRIEVRKETRNVGKEKYRWEEFCDFEPCIKTKFGTSVNALPNFSTKMGEEKKTALRTSLVSAQLKGASTKS</sequence>
<keyword evidence="2" id="KW-1185">Reference proteome</keyword>
<reference evidence="1 2" key="1">
    <citation type="journal article" date="2019" name="Sci. Rep.">
        <title>Orb-weaving spider Araneus ventricosus genome elucidates the spidroin gene catalogue.</title>
        <authorList>
            <person name="Kono N."/>
            <person name="Nakamura H."/>
            <person name="Ohtoshi R."/>
            <person name="Moran D.A.P."/>
            <person name="Shinohara A."/>
            <person name="Yoshida Y."/>
            <person name="Fujiwara M."/>
            <person name="Mori M."/>
            <person name="Tomita M."/>
            <person name="Arakawa K."/>
        </authorList>
    </citation>
    <scope>NUCLEOTIDE SEQUENCE [LARGE SCALE GENOMIC DNA]</scope>
</reference>
<evidence type="ECO:0000313" key="2">
    <source>
        <dbReference type="Proteomes" id="UP000499080"/>
    </source>
</evidence>
<comment type="caution">
    <text evidence="1">The sequence shown here is derived from an EMBL/GenBank/DDBJ whole genome shotgun (WGS) entry which is preliminary data.</text>
</comment>
<evidence type="ECO:0000313" key="1">
    <source>
        <dbReference type="EMBL" id="GBM37061.1"/>
    </source>
</evidence>
<dbReference type="EMBL" id="BGPR01000827">
    <property type="protein sequence ID" value="GBM37061.1"/>
    <property type="molecule type" value="Genomic_DNA"/>
</dbReference>
<dbReference type="AlphaFoldDB" id="A0A4Y2F756"/>
<proteinExistence type="predicted"/>
<accession>A0A4Y2F756</accession>